<sequence length="63" mass="7142">MEVDTANALRKPVILLMLEKVNTDKMTPNMQKVFNRYTRATLVHDQDGGQPHPPWPVLVSSVI</sequence>
<gene>
    <name evidence="1" type="ORF">DPMN_180964</name>
</gene>
<organism evidence="1 2">
    <name type="scientific">Dreissena polymorpha</name>
    <name type="common">Zebra mussel</name>
    <name type="synonym">Mytilus polymorpha</name>
    <dbReference type="NCBI Taxonomy" id="45954"/>
    <lineage>
        <taxon>Eukaryota</taxon>
        <taxon>Metazoa</taxon>
        <taxon>Spiralia</taxon>
        <taxon>Lophotrochozoa</taxon>
        <taxon>Mollusca</taxon>
        <taxon>Bivalvia</taxon>
        <taxon>Autobranchia</taxon>
        <taxon>Heteroconchia</taxon>
        <taxon>Euheterodonta</taxon>
        <taxon>Imparidentia</taxon>
        <taxon>Neoheterodontei</taxon>
        <taxon>Myida</taxon>
        <taxon>Dreissenoidea</taxon>
        <taxon>Dreissenidae</taxon>
        <taxon>Dreissena</taxon>
    </lineage>
</organism>
<dbReference type="Proteomes" id="UP000828390">
    <property type="component" value="Unassembled WGS sequence"/>
</dbReference>
<evidence type="ECO:0000313" key="1">
    <source>
        <dbReference type="EMBL" id="KAH3746555.1"/>
    </source>
</evidence>
<protein>
    <submittedName>
        <fullName evidence="1">Uncharacterized protein</fullName>
    </submittedName>
</protein>
<comment type="caution">
    <text evidence="1">The sequence shown here is derived from an EMBL/GenBank/DDBJ whole genome shotgun (WGS) entry which is preliminary data.</text>
</comment>
<accession>A0A9D4DDI8</accession>
<dbReference type="AlphaFoldDB" id="A0A9D4DDI8"/>
<keyword evidence="2" id="KW-1185">Reference proteome</keyword>
<reference evidence="1" key="2">
    <citation type="submission" date="2020-11" db="EMBL/GenBank/DDBJ databases">
        <authorList>
            <person name="McCartney M.A."/>
            <person name="Auch B."/>
            <person name="Kono T."/>
            <person name="Mallez S."/>
            <person name="Becker A."/>
            <person name="Gohl D.M."/>
            <person name="Silverstein K.A.T."/>
            <person name="Koren S."/>
            <person name="Bechman K.B."/>
            <person name="Herman A."/>
            <person name="Abrahante J.E."/>
            <person name="Garbe J."/>
        </authorList>
    </citation>
    <scope>NUCLEOTIDE SEQUENCE</scope>
    <source>
        <strain evidence="1">Duluth1</strain>
        <tissue evidence="1">Whole animal</tissue>
    </source>
</reference>
<reference evidence="1" key="1">
    <citation type="journal article" date="2019" name="bioRxiv">
        <title>The Genome of the Zebra Mussel, Dreissena polymorpha: A Resource for Invasive Species Research.</title>
        <authorList>
            <person name="McCartney M.A."/>
            <person name="Auch B."/>
            <person name="Kono T."/>
            <person name="Mallez S."/>
            <person name="Zhang Y."/>
            <person name="Obille A."/>
            <person name="Becker A."/>
            <person name="Abrahante J.E."/>
            <person name="Garbe J."/>
            <person name="Badalamenti J.P."/>
            <person name="Herman A."/>
            <person name="Mangelson H."/>
            <person name="Liachko I."/>
            <person name="Sullivan S."/>
            <person name="Sone E.D."/>
            <person name="Koren S."/>
            <person name="Silverstein K.A.T."/>
            <person name="Beckman K.B."/>
            <person name="Gohl D.M."/>
        </authorList>
    </citation>
    <scope>NUCLEOTIDE SEQUENCE</scope>
    <source>
        <strain evidence="1">Duluth1</strain>
        <tissue evidence="1">Whole animal</tissue>
    </source>
</reference>
<proteinExistence type="predicted"/>
<name>A0A9D4DDI8_DREPO</name>
<evidence type="ECO:0000313" key="2">
    <source>
        <dbReference type="Proteomes" id="UP000828390"/>
    </source>
</evidence>
<dbReference type="EMBL" id="JAIWYP010000010">
    <property type="protein sequence ID" value="KAH3746555.1"/>
    <property type="molecule type" value="Genomic_DNA"/>
</dbReference>